<accession>A0A8H2ZP72</accession>
<protein>
    <submittedName>
        <fullName evidence="2">C53dc1a2-9451-4f27-9f4c-03b2dbb68dd1-CDS</fullName>
    </submittedName>
</protein>
<evidence type="ECO:0000313" key="3">
    <source>
        <dbReference type="Proteomes" id="UP000624404"/>
    </source>
</evidence>
<reference evidence="2" key="1">
    <citation type="submission" date="2020-10" db="EMBL/GenBank/DDBJ databases">
        <authorList>
            <person name="Kusch S."/>
        </authorList>
    </citation>
    <scope>NUCLEOTIDE SEQUENCE</scope>
    <source>
        <strain evidence="2">SwB9</strain>
    </source>
</reference>
<comment type="caution">
    <text evidence="2">The sequence shown here is derived from an EMBL/GenBank/DDBJ whole genome shotgun (WGS) entry which is preliminary data.</text>
</comment>
<sequence length="89" mass="9580">MLPAPYSMLKTQRNTQALESSLLLSSTYTPHTKVLRISDRQDKTRLLGTVLGDTKAESSQNMTRGASKLASKPEAHMQEPGPAGLGDPA</sequence>
<proteinExistence type="predicted"/>
<name>A0A8H2ZP72_9HELO</name>
<organism evidence="2 3">
    <name type="scientific">Sclerotinia trifoliorum</name>
    <dbReference type="NCBI Taxonomy" id="28548"/>
    <lineage>
        <taxon>Eukaryota</taxon>
        <taxon>Fungi</taxon>
        <taxon>Dikarya</taxon>
        <taxon>Ascomycota</taxon>
        <taxon>Pezizomycotina</taxon>
        <taxon>Leotiomycetes</taxon>
        <taxon>Helotiales</taxon>
        <taxon>Sclerotiniaceae</taxon>
        <taxon>Sclerotinia</taxon>
    </lineage>
</organism>
<dbReference type="EMBL" id="CAJHIA010000014">
    <property type="protein sequence ID" value="CAD6445276.1"/>
    <property type="molecule type" value="Genomic_DNA"/>
</dbReference>
<feature type="region of interest" description="Disordered" evidence="1">
    <location>
        <begin position="51"/>
        <end position="89"/>
    </location>
</feature>
<dbReference type="Proteomes" id="UP000624404">
    <property type="component" value="Unassembled WGS sequence"/>
</dbReference>
<dbReference type="AlphaFoldDB" id="A0A8H2ZP72"/>
<gene>
    <name evidence="2" type="ORF">SCLTRI_LOCUS5067</name>
</gene>
<evidence type="ECO:0000256" key="1">
    <source>
        <dbReference type="SAM" id="MobiDB-lite"/>
    </source>
</evidence>
<evidence type="ECO:0000313" key="2">
    <source>
        <dbReference type="EMBL" id="CAD6445276.1"/>
    </source>
</evidence>
<keyword evidence="3" id="KW-1185">Reference proteome</keyword>